<dbReference type="EMBL" id="CACQ02000696">
    <property type="protein sequence ID" value="CCF33273.1"/>
    <property type="molecule type" value="Genomic_DNA"/>
</dbReference>
<protein>
    <submittedName>
        <fullName evidence="2">Uncharacterized protein</fullName>
    </submittedName>
</protein>
<sequence length="70" mass="7380">MASYSAMRKRMSPAMGSLTAALLLWYCLGKKESQPCVGLRPKTEVKAAGIRRLPPPSLPIVPGKGPAATA</sequence>
<evidence type="ECO:0000313" key="2">
    <source>
        <dbReference type="EMBL" id="CCF33273.1"/>
    </source>
</evidence>
<evidence type="ECO:0000313" key="3">
    <source>
        <dbReference type="Proteomes" id="UP000007174"/>
    </source>
</evidence>
<feature type="signal peptide" evidence="1">
    <location>
        <begin position="1"/>
        <end position="29"/>
    </location>
</feature>
<name>H1UZ72_COLHI</name>
<organism evidence="2 3">
    <name type="scientific">Colletotrichum higginsianum (strain IMI 349063)</name>
    <name type="common">Crucifer anthracnose fungus</name>
    <dbReference type="NCBI Taxonomy" id="759273"/>
    <lineage>
        <taxon>Eukaryota</taxon>
        <taxon>Fungi</taxon>
        <taxon>Dikarya</taxon>
        <taxon>Ascomycota</taxon>
        <taxon>Pezizomycotina</taxon>
        <taxon>Sordariomycetes</taxon>
        <taxon>Hypocreomycetidae</taxon>
        <taxon>Glomerellales</taxon>
        <taxon>Glomerellaceae</taxon>
        <taxon>Colletotrichum</taxon>
        <taxon>Colletotrichum destructivum species complex</taxon>
    </lineage>
</organism>
<proteinExistence type="predicted"/>
<dbReference type="HOGENOM" id="CLU_2757638_0_0_1"/>
<keyword evidence="1" id="KW-0732">Signal</keyword>
<dbReference type="AlphaFoldDB" id="H1UZ72"/>
<gene>
    <name evidence="2" type="ORF">CH063_05492</name>
</gene>
<evidence type="ECO:0000256" key="1">
    <source>
        <dbReference type="SAM" id="SignalP"/>
    </source>
</evidence>
<reference evidence="3" key="1">
    <citation type="journal article" date="2012" name="Nat. Genet.">
        <title>Lifestyle transitions in plant pathogenic Colletotrichum fungi deciphered by genome and transcriptome analyses.</title>
        <authorList>
            <person name="O'Connell R.J."/>
            <person name="Thon M.R."/>
            <person name="Hacquard S."/>
            <person name="Amyotte S.G."/>
            <person name="Kleemann J."/>
            <person name="Torres M.F."/>
            <person name="Damm U."/>
            <person name="Buiate E.A."/>
            <person name="Epstein L."/>
            <person name="Alkan N."/>
            <person name="Altmueller J."/>
            <person name="Alvarado-Balderrama L."/>
            <person name="Bauser C.A."/>
            <person name="Becker C."/>
            <person name="Birren B.W."/>
            <person name="Chen Z."/>
            <person name="Choi J."/>
            <person name="Crouch J.A."/>
            <person name="Duvick J.P."/>
            <person name="Farman M.A."/>
            <person name="Gan P."/>
            <person name="Heiman D."/>
            <person name="Henrissat B."/>
            <person name="Howard R.J."/>
            <person name="Kabbage M."/>
            <person name="Koch C."/>
            <person name="Kracher B."/>
            <person name="Kubo Y."/>
            <person name="Law A.D."/>
            <person name="Lebrun M.-H."/>
            <person name="Lee Y.-H."/>
            <person name="Miyara I."/>
            <person name="Moore N."/>
            <person name="Neumann U."/>
            <person name="Nordstroem K."/>
            <person name="Panaccione D.G."/>
            <person name="Panstruga R."/>
            <person name="Place M."/>
            <person name="Proctor R.H."/>
            <person name="Prusky D."/>
            <person name="Rech G."/>
            <person name="Reinhardt R."/>
            <person name="Rollins J.A."/>
            <person name="Rounsley S."/>
            <person name="Schardl C.L."/>
            <person name="Schwartz D.C."/>
            <person name="Shenoy N."/>
            <person name="Shirasu K."/>
            <person name="Sikhakolli U.R."/>
            <person name="Stueber K."/>
            <person name="Sukno S.A."/>
            <person name="Sweigard J.A."/>
            <person name="Takano Y."/>
            <person name="Takahara H."/>
            <person name="Trail F."/>
            <person name="van der Does H.C."/>
            <person name="Voll L.M."/>
            <person name="Will I."/>
            <person name="Young S."/>
            <person name="Zeng Q."/>
            <person name="Zhang J."/>
            <person name="Zhou S."/>
            <person name="Dickman M.B."/>
            <person name="Schulze-Lefert P."/>
            <person name="Ver Loren van Themaat E."/>
            <person name="Ma L.-J."/>
            <person name="Vaillancourt L.J."/>
        </authorList>
    </citation>
    <scope>NUCLEOTIDE SEQUENCE [LARGE SCALE GENOMIC DNA]</scope>
    <source>
        <strain evidence="3">IMI 349063</strain>
    </source>
</reference>
<accession>H1UZ72</accession>
<dbReference type="Proteomes" id="UP000007174">
    <property type="component" value="Unassembled WGS sequence"/>
</dbReference>
<feature type="chain" id="PRO_5003556073" evidence="1">
    <location>
        <begin position="30"/>
        <end position="70"/>
    </location>
</feature>